<dbReference type="PaxDb" id="243159-AFE_1629"/>
<gene>
    <name evidence="1" type="ordered locus">AFE_1629</name>
</gene>
<dbReference type="Proteomes" id="UP000001362">
    <property type="component" value="Chromosome"/>
</dbReference>
<dbReference type="GeneID" id="65280822"/>
<dbReference type="KEGG" id="afr:AFE_1629"/>
<accession>B7JAW9</accession>
<protein>
    <submittedName>
        <fullName evidence="1">Uncharacterized protein</fullName>
    </submittedName>
</protein>
<keyword evidence="2" id="KW-1185">Reference proteome</keyword>
<organism evidence="1 2">
    <name type="scientific">Acidithiobacillus ferrooxidans (strain ATCC 23270 / DSM 14882 / CIP 104768 / NCIMB 8455)</name>
    <name type="common">Ferrobacillus ferrooxidans (strain ATCC 23270)</name>
    <dbReference type="NCBI Taxonomy" id="243159"/>
    <lineage>
        <taxon>Bacteria</taxon>
        <taxon>Pseudomonadati</taxon>
        <taxon>Pseudomonadota</taxon>
        <taxon>Acidithiobacillia</taxon>
        <taxon>Acidithiobacillales</taxon>
        <taxon>Acidithiobacillaceae</taxon>
        <taxon>Acidithiobacillus</taxon>
    </lineage>
</organism>
<dbReference type="STRING" id="243159.AFE_1629"/>
<reference evidence="1 2" key="1">
    <citation type="journal article" date="2008" name="BMC Genomics">
        <title>Acidithiobacillus ferrooxidans metabolism: from genome sequence to industrial applications.</title>
        <authorList>
            <person name="Valdes J."/>
            <person name="Pedroso I."/>
            <person name="Quatrini R."/>
            <person name="Dodson R.J."/>
            <person name="Tettelin H."/>
            <person name="Blake R.II."/>
            <person name="Eisen J.A."/>
            <person name="Holmes D.S."/>
        </authorList>
    </citation>
    <scope>NUCLEOTIDE SEQUENCE [LARGE SCALE GENOMIC DNA]</scope>
    <source>
        <strain evidence="2">ATCC 23270 / DSM 14882 / CIP 104768 / NCIMB 8455</strain>
    </source>
</reference>
<proteinExistence type="predicted"/>
<evidence type="ECO:0000313" key="2">
    <source>
        <dbReference type="Proteomes" id="UP000001362"/>
    </source>
</evidence>
<dbReference type="AlphaFoldDB" id="B7JAW9"/>
<evidence type="ECO:0000313" key="1">
    <source>
        <dbReference type="EMBL" id="ACK79606.1"/>
    </source>
</evidence>
<dbReference type="RefSeq" id="WP_012607144.1">
    <property type="nucleotide sequence ID" value="NC_011761.1"/>
</dbReference>
<name>B7JAW9_ACIF2</name>
<dbReference type="HOGENOM" id="CLU_2875419_0_0_6"/>
<dbReference type="EMBL" id="CP001219">
    <property type="protein sequence ID" value="ACK79606.1"/>
    <property type="molecule type" value="Genomic_DNA"/>
</dbReference>
<sequence>MDKIGDFAFSVLVYTCYWISLGVERRQGSAEDRVLRYQSEVYGSVISIPRVNRLLAGFGMVVR</sequence>